<gene>
    <name evidence="2" type="ORF">ATO10_07982</name>
</gene>
<protein>
    <submittedName>
        <fullName evidence="2">DSBA oxidoreductase</fullName>
    </submittedName>
</protein>
<comment type="caution">
    <text evidence="2">The sequence shown here is derived from an EMBL/GenBank/DDBJ whole genome shotgun (WGS) entry which is preliminary data.</text>
</comment>
<proteinExistence type="predicted"/>
<sequence>MRYIFPILALMATLAQAKAHEPNLDAQIRNYILENPEVILEALEVLSAREQRMALREKLSSHRQIFEDPPILGIGQVDAPVRVVEFFDYRCAPCKAMHPPLEKLVAANPDVRIEMRQLPILSPGSERGARFALGVQALLGNAAYATAHQALWTLRGPLNEASFRRLAEAEGWDYAAIAVAMESDAVSERIGYNRDFAVDMAILGTPAFVTPESVTFGTAEIEDLKALWLSQ</sequence>
<keyword evidence="3" id="KW-1185">Reference proteome</keyword>
<organism evidence="2 3">
    <name type="scientific">Actibacterium atlanticum</name>
    <dbReference type="NCBI Taxonomy" id="1461693"/>
    <lineage>
        <taxon>Bacteria</taxon>
        <taxon>Pseudomonadati</taxon>
        <taxon>Pseudomonadota</taxon>
        <taxon>Alphaproteobacteria</taxon>
        <taxon>Rhodobacterales</taxon>
        <taxon>Roseobacteraceae</taxon>
        <taxon>Actibacterium</taxon>
    </lineage>
</organism>
<reference evidence="2 3" key="1">
    <citation type="submission" date="2013-04" db="EMBL/GenBank/DDBJ databases">
        <title>Shimia sp. 22II-S11-Z10 Genome Sequencing.</title>
        <authorList>
            <person name="Lai Q."/>
            <person name="Li G."/>
            <person name="Shao Z."/>
        </authorList>
    </citation>
    <scope>NUCLEOTIDE SEQUENCE [LARGE SCALE GENOMIC DNA]</scope>
    <source>
        <strain evidence="3">22II-S11-Z10</strain>
    </source>
</reference>
<evidence type="ECO:0000313" key="3">
    <source>
        <dbReference type="Proteomes" id="UP000024836"/>
    </source>
</evidence>
<dbReference type="GO" id="GO:0016491">
    <property type="term" value="F:oxidoreductase activity"/>
    <property type="evidence" value="ECO:0007669"/>
    <property type="project" value="InterPro"/>
</dbReference>
<accession>A0A058ZLA0</accession>
<dbReference type="eggNOG" id="COG1651">
    <property type="taxonomic scope" value="Bacteria"/>
</dbReference>
<dbReference type="EMBL" id="AQQY01000004">
    <property type="protein sequence ID" value="KCV82313.1"/>
    <property type="molecule type" value="Genomic_DNA"/>
</dbReference>
<dbReference type="InterPro" id="IPR001853">
    <property type="entry name" value="DSBA-like_thioredoxin_dom"/>
</dbReference>
<dbReference type="SUPFAM" id="SSF52833">
    <property type="entry name" value="Thioredoxin-like"/>
    <property type="match status" value="1"/>
</dbReference>
<dbReference type="InterPro" id="IPR041205">
    <property type="entry name" value="ScsC_N"/>
</dbReference>
<name>A0A058ZLA0_9RHOB</name>
<evidence type="ECO:0000259" key="1">
    <source>
        <dbReference type="PROSITE" id="PS51352"/>
    </source>
</evidence>
<dbReference type="Proteomes" id="UP000024836">
    <property type="component" value="Unassembled WGS sequence"/>
</dbReference>
<dbReference type="OrthoDB" id="9780147at2"/>
<dbReference type="Gene3D" id="3.40.30.10">
    <property type="entry name" value="Glutaredoxin"/>
    <property type="match status" value="1"/>
</dbReference>
<dbReference type="STRING" id="1461693.ATO10_07982"/>
<dbReference type="InterPro" id="IPR013766">
    <property type="entry name" value="Thioredoxin_domain"/>
</dbReference>
<dbReference type="Pfam" id="PF18312">
    <property type="entry name" value="ScsC_N"/>
    <property type="match status" value="1"/>
</dbReference>
<feature type="domain" description="Thioredoxin" evidence="1">
    <location>
        <begin position="8"/>
        <end position="231"/>
    </location>
</feature>
<dbReference type="Pfam" id="PF01323">
    <property type="entry name" value="DSBA"/>
    <property type="match status" value="1"/>
</dbReference>
<dbReference type="AlphaFoldDB" id="A0A058ZLA0"/>
<dbReference type="InterPro" id="IPR036249">
    <property type="entry name" value="Thioredoxin-like_sf"/>
</dbReference>
<dbReference type="PATRIC" id="fig|1461693.3.peg.1625"/>
<dbReference type="RefSeq" id="WP_035250184.1">
    <property type="nucleotide sequence ID" value="NZ_AQQY01000004.1"/>
</dbReference>
<dbReference type="PROSITE" id="PS51352">
    <property type="entry name" value="THIOREDOXIN_2"/>
    <property type="match status" value="1"/>
</dbReference>
<evidence type="ECO:0000313" key="2">
    <source>
        <dbReference type="EMBL" id="KCV82313.1"/>
    </source>
</evidence>